<dbReference type="EMBL" id="JBHTEC010000001">
    <property type="protein sequence ID" value="MFD0282178.1"/>
    <property type="molecule type" value="Genomic_DNA"/>
</dbReference>
<dbReference type="Proteomes" id="UP001596957">
    <property type="component" value="Unassembled WGS sequence"/>
</dbReference>
<comment type="caution">
    <text evidence="1">The sequence shown here is derived from an EMBL/GenBank/DDBJ whole genome shotgun (WGS) entry which is preliminary data.</text>
</comment>
<name>A0ABW2VCD4_9ACTN</name>
<evidence type="ECO:0000313" key="2">
    <source>
        <dbReference type="Proteomes" id="UP001596957"/>
    </source>
</evidence>
<organism evidence="1 2">
    <name type="scientific">Streptomyces lutosisoli</name>
    <dbReference type="NCBI Taxonomy" id="2665721"/>
    <lineage>
        <taxon>Bacteria</taxon>
        <taxon>Bacillati</taxon>
        <taxon>Actinomycetota</taxon>
        <taxon>Actinomycetes</taxon>
        <taxon>Kitasatosporales</taxon>
        <taxon>Streptomycetaceae</taxon>
        <taxon>Streptomyces</taxon>
    </lineage>
</organism>
<protein>
    <submittedName>
        <fullName evidence="1">Uncharacterized protein</fullName>
    </submittedName>
</protein>
<sequence>MSGQITPVPESMLAREIFGPLGGIVEIGAVVATDGWAVAEASVGELVARRQDEVDQLLAAVRALGGFSDAAMAIADELGWLREHQVTAPSLLLWSGCIEEISPHRLEELERPTAVRRMCHMGTDLQLAYFLQALVTAAIAGGKDAGQGAERVAEALALAVALADDAGRSGAADTFRTWRVTFLPGILRPDSTAPEGGKAGFRAYAHALEGLLDTAD</sequence>
<accession>A0ABW2VCD4</accession>
<proteinExistence type="predicted"/>
<reference evidence="2" key="1">
    <citation type="journal article" date="2019" name="Int. J. Syst. Evol. Microbiol.">
        <title>The Global Catalogue of Microorganisms (GCM) 10K type strain sequencing project: providing services to taxonomists for standard genome sequencing and annotation.</title>
        <authorList>
            <consortium name="The Broad Institute Genomics Platform"/>
            <consortium name="The Broad Institute Genome Sequencing Center for Infectious Disease"/>
            <person name="Wu L."/>
            <person name="Ma J."/>
        </authorList>
    </citation>
    <scope>NUCLEOTIDE SEQUENCE [LARGE SCALE GENOMIC DNA]</scope>
    <source>
        <strain evidence="2">CGMCC 4.7198</strain>
    </source>
</reference>
<dbReference type="RefSeq" id="WP_381246833.1">
    <property type="nucleotide sequence ID" value="NZ_JBHTBI010000001.1"/>
</dbReference>
<evidence type="ECO:0000313" key="1">
    <source>
        <dbReference type="EMBL" id="MFD0282178.1"/>
    </source>
</evidence>
<keyword evidence="2" id="KW-1185">Reference proteome</keyword>
<gene>
    <name evidence="1" type="ORF">ACFQZP_10850</name>
</gene>